<sequence>MPQRQQSRASHLLAAEESDCSPHTLNKWVKKAEVETGKRATVPTKIADRPKALEREVRGLRQGVIRGKPKRAMIKDRSAPCPLDKVN</sequence>
<dbReference type="EMBL" id="BANI01000172">
    <property type="protein sequence ID" value="GAN97522.1"/>
    <property type="molecule type" value="Genomic_DNA"/>
</dbReference>
<organism evidence="1 2">
    <name type="scientific">Komagataeibacter europaeus NBRC 3261</name>
    <dbReference type="NCBI Taxonomy" id="1234669"/>
    <lineage>
        <taxon>Bacteria</taxon>
        <taxon>Pseudomonadati</taxon>
        <taxon>Pseudomonadota</taxon>
        <taxon>Alphaproteobacteria</taxon>
        <taxon>Acetobacterales</taxon>
        <taxon>Acetobacteraceae</taxon>
        <taxon>Komagataeibacter</taxon>
    </lineage>
</organism>
<dbReference type="GO" id="GO:0003677">
    <property type="term" value="F:DNA binding"/>
    <property type="evidence" value="ECO:0007669"/>
    <property type="project" value="InterPro"/>
</dbReference>
<dbReference type="Proteomes" id="UP000032675">
    <property type="component" value="Unassembled WGS sequence"/>
</dbReference>
<dbReference type="GO" id="GO:0006313">
    <property type="term" value="P:DNA transposition"/>
    <property type="evidence" value="ECO:0007669"/>
    <property type="project" value="InterPro"/>
</dbReference>
<evidence type="ECO:0000313" key="1">
    <source>
        <dbReference type="EMBL" id="GAN97522.1"/>
    </source>
</evidence>
<evidence type="ECO:0000313" key="2">
    <source>
        <dbReference type="Proteomes" id="UP000032675"/>
    </source>
</evidence>
<dbReference type="AlphaFoldDB" id="A0A0D6Q1R5"/>
<dbReference type="RefSeq" id="WP_082086091.1">
    <property type="nucleotide sequence ID" value="NZ_BANI01000172.1"/>
</dbReference>
<dbReference type="InterPro" id="IPR036388">
    <property type="entry name" value="WH-like_DNA-bd_sf"/>
</dbReference>
<reference evidence="1 2" key="1">
    <citation type="submission" date="2012-11" db="EMBL/GenBank/DDBJ databases">
        <title>Whole genome sequence of Gluconacetobacter europaeus NBRC3261.</title>
        <authorList>
            <person name="Azuma Y."/>
            <person name="Higashiura N."/>
            <person name="Hirakawa H."/>
            <person name="Matsushita K."/>
        </authorList>
    </citation>
    <scope>NUCLEOTIDE SEQUENCE [LARGE SCALE GENOMIC DNA]</scope>
    <source>
        <strain evidence="1 2">NBRC 3261</strain>
    </source>
</reference>
<dbReference type="Pfam" id="PF01527">
    <property type="entry name" value="HTH_Tnp_1"/>
    <property type="match status" value="1"/>
</dbReference>
<dbReference type="InterPro" id="IPR002514">
    <property type="entry name" value="Transposase_8"/>
</dbReference>
<name>A0A0D6Q1R5_KOMEU</name>
<evidence type="ECO:0008006" key="3">
    <source>
        <dbReference type="Google" id="ProtNLM"/>
    </source>
</evidence>
<dbReference type="GO" id="GO:0004803">
    <property type="term" value="F:transposase activity"/>
    <property type="evidence" value="ECO:0007669"/>
    <property type="project" value="InterPro"/>
</dbReference>
<gene>
    <name evidence="1" type="ORF">Geu3261_0196_001</name>
</gene>
<protein>
    <recommendedName>
        <fullName evidence="3">Transposase</fullName>
    </recommendedName>
</protein>
<accession>A0A0D6Q1R5</accession>
<dbReference type="Gene3D" id="1.10.10.10">
    <property type="entry name" value="Winged helix-like DNA-binding domain superfamily/Winged helix DNA-binding domain"/>
    <property type="match status" value="1"/>
</dbReference>
<comment type="caution">
    <text evidence="1">The sequence shown here is derived from an EMBL/GenBank/DDBJ whole genome shotgun (WGS) entry which is preliminary data.</text>
</comment>
<proteinExistence type="predicted"/>